<gene>
    <name evidence="2" type="ORF">KSP39_PZI014103</name>
</gene>
<feature type="transmembrane region" description="Helical" evidence="1">
    <location>
        <begin position="87"/>
        <end position="104"/>
    </location>
</feature>
<organism evidence="2 3">
    <name type="scientific">Platanthera zijinensis</name>
    <dbReference type="NCBI Taxonomy" id="2320716"/>
    <lineage>
        <taxon>Eukaryota</taxon>
        <taxon>Viridiplantae</taxon>
        <taxon>Streptophyta</taxon>
        <taxon>Embryophyta</taxon>
        <taxon>Tracheophyta</taxon>
        <taxon>Spermatophyta</taxon>
        <taxon>Magnoliopsida</taxon>
        <taxon>Liliopsida</taxon>
        <taxon>Asparagales</taxon>
        <taxon>Orchidaceae</taxon>
        <taxon>Orchidoideae</taxon>
        <taxon>Orchideae</taxon>
        <taxon>Orchidinae</taxon>
        <taxon>Platanthera</taxon>
    </lineage>
</organism>
<comment type="caution">
    <text evidence="2">The sequence shown here is derived from an EMBL/GenBank/DDBJ whole genome shotgun (WGS) entry which is preliminary data.</text>
</comment>
<keyword evidence="3" id="KW-1185">Reference proteome</keyword>
<protein>
    <recommendedName>
        <fullName evidence="4">Transmembrane protein</fullName>
    </recommendedName>
</protein>
<evidence type="ECO:0000256" key="1">
    <source>
        <dbReference type="SAM" id="Phobius"/>
    </source>
</evidence>
<sequence>MSGGRSLVFTRVDPRAFDLDMVDWGTAFAFDPVPRCCFCYYHFPQFRVLEVSSLVVCSTFGSWCCGRFDLCEEEESSPKLRCDLRQVVFLPLPSLFFSILLAEIEIPVSPVATLSTACFSGTFPFWLTLSCSFTLFSLLRYSVFFWNTPGRMPSPIVTKKPKKGEKERREAAM</sequence>
<keyword evidence="1" id="KW-0812">Transmembrane</keyword>
<dbReference type="AlphaFoldDB" id="A0AAP0BBT6"/>
<keyword evidence="1" id="KW-1133">Transmembrane helix</keyword>
<keyword evidence="1" id="KW-0472">Membrane</keyword>
<dbReference type="Proteomes" id="UP001418222">
    <property type="component" value="Unassembled WGS sequence"/>
</dbReference>
<reference evidence="2 3" key="1">
    <citation type="journal article" date="2022" name="Nat. Plants">
        <title>Genomes of leafy and leafless Platanthera orchids illuminate the evolution of mycoheterotrophy.</title>
        <authorList>
            <person name="Li M.H."/>
            <person name="Liu K.W."/>
            <person name="Li Z."/>
            <person name="Lu H.C."/>
            <person name="Ye Q.L."/>
            <person name="Zhang D."/>
            <person name="Wang J.Y."/>
            <person name="Li Y.F."/>
            <person name="Zhong Z.M."/>
            <person name="Liu X."/>
            <person name="Yu X."/>
            <person name="Liu D.K."/>
            <person name="Tu X.D."/>
            <person name="Liu B."/>
            <person name="Hao Y."/>
            <person name="Liao X.Y."/>
            <person name="Jiang Y.T."/>
            <person name="Sun W.H."/>
            <person name="Chen J."/>
            <person name="Chen Y.Q."/>
            <person name="Ai Y."/>
            <person name="Zhai J.W."/>
            <person name="Wu S.S."/>
            <person name="Zhou Z."/>
            <person name="Hsiao Y.Y."/>
            <person name="Wu W.L."/>
            <person name="Chen Y.Y."/>
            <person name="Lin Y.F."/>
            <person name="Hsu J.L."/>
            <person name="Li C.Y."/>
            <person name="Wang Z.W."/>
            <person name="Zhao X."/>
            <person name="Zhong W.Y."/>
            <person name="Ma X.K."/>
            <person name="Ma L."/>
            <person name="Huang J."/>
            <person name="Chen G.Z."/>
            <person name="Huang M.Z."/>
            <person name="Huang L."/>
            <person name="Peng D.H."/>
            <person name="Luo Y.B."/>
            <person name="Zou S.Q."/>
            <person name="Chen S.P."/>
            <person name="Lan S."/>
            <person name="Tsai W.C."/>
            <person name="Van de Peer Y."/>
            <person name="Liu Z.J."/>
        </authorList>
    </citation>
    <scope>NUCLEOTIDE SEQUENCE [LARGE SCALE GENOMIC DNA]</scope>
    <source>
        <strain evidence="2">Lor287</strain>
    </source>
</reference>
<evidence type="ECO:0008006" key="4">
    <source>
        <dbReference type="Google" id="ProtNLM"/>
    </source>
</evidence>
<accession>A0AAP0BBT6</accession>
<evidence type="ECO:0000313" key="3">
    <source>
        <dbReference type="Proteomes" id="UP001418222"/>
    </source>
</evidence>
<name>A0AAP0BBT6_9ASPA</name>
<proteinExistence type="predicted"/>
<feature type="transmembrane region" description="Helical" evidence="1">
    <location>
        <begin position="124"/>
        <end position="146"/>
    </location>
</feature>
<dbReference type="EMBL" id="JBBWWQ010000011">
    <property type="protein sequence ID" value="KAK8935138.1"/>
    <property type="molecule type" value="Genomic_DNA"/>
</dbReference>
<evidence type="ECO:0000313" key="2">
    <source>
        <dbReference type="EMBL" id="KAK8935138.1"/>
    </source>
</evidence>